<comment type="caution">
    <text evidence="1">The sequence shown here is derived from an EMBL/GenBank/DDBJ whole genome shotgun (WGS) entry which is preliminary data.</text>
</comment>
<evidence type="ECO:0000313" key="2">
    <source>
        <dbReference type="Proteomes" id="UP001301216"/>
    </source>
</evidence>
<proteinExistence type="predicted"/>
<keyword evidence="2" id="KW-1185">Reference proteome</keyword>
<evidence type="ECO:0000313" key="1">
    <source>
        <dbReference type="EMBL" id="MCX2699330.1"/>
    </source>
</evidence>
<dbReference type="EMBL" id="JAPHAV010000027">
    <property type="protein sequence ID" value="MCX2699330.1"/>
    <property type="molecule type" value="Genomic_DNA"/>
</dbReference>
<evidence type="ECO:0008006" key="3">
    <source>
        <dbReference type="Google" id="ProtNLM"/>
    </source>
</evidence>
<dbReference type="Proteomes" id="UP001301216">
    <property type="component" value="Unassembled WGS sequence"/>
</dbReference>
<dbReference type="InterPro" id="IPR036412">
    <property type="entry name" value="HAD-like_sf"/>
</dbReference>
<dbReference type="InterPro" id="IPR023214">
    <property type="entry name" value="HAD_sf"/>
</dbReference>
<accession>A0ABT3QUN8</accession>
<dbReference type="Gene3D" id="3.40.50.1000">
    <property type="entry name" value="HAD superfamily/HAD-like"/>
    <property type="match status" value="1"/>
</dbReference>
<dbReference type="RefSeq" id="WP_265987067.1">
    <property type="nucleotide sequence ID" value="NZ_JAPHAV010000027.1"/>
</dbReference>
<dbReference type="Gene3D" id="1.10.150.400">
    <property type="match status" value="1"/>
</dbReference>
<protein>
    <recommendedName>
        <fullName evidence="3">HAD family hydrolase</fullName>
    </recommendedName>
</protein>
<reference evidence="1 2" key="1">
    <citation type="submission" date="2022-11" db="EMBL/GenBank/DDBJ databases">
        <title>Brucella sp. YY2X, whole genome shotgun sequencing project.</title>
        <authorList>
            <person name="Yang Y."/>
        </authorList>
    </citation>
    <scope>NUCLEOTIDE SEQUENCE [LARGE SCALE GENOMIC DNA]</scope>
    <source>
        <strain evidence="1 2">YY2X</strain>
    </source>
</reference>
<gene>
    <name evidence="1" type="ORF">OPR82_21755</name>
</gene>
<sequence length="685" mass="77880">MFDSVVDSRLLMLRDLIASDSVSVVSFDVFDTLLRRPLMRPEHMFFAIGEGLEQLGVDNETAVRFGEARIIAGERANHYGNLQGREDVGIDTVYQILVSMLPKLGSYADRIKEIELQWERSLLEVYPLGKKLFDFAVASGKRVVLTSDQYLPKSFIESVLAENGYSGYEHFFLSGEVGAVKGTGTLFDWLILRLNVGRDEVLHIGDNHFTDVEAPKRRGLKTGQIPQSIDLPGHAGRHSAAGRHATLGSVALARYLHTAADETVERGFAEFRSGIEFVGYTFYGPILAGIAAWLVRKLEEDRLDKILLFARDSEGLSKVLSVMYPQHAHRFTYVYASRRLLVYPSNDLTGIEIFRHYKHLIDENVDAKQFLARISGQGANLTDLSVHFNESDRMADEKVLRKMERLLDRYYSDRSAKLMDWQRDNQLVDYFSSVVGTARRIGVFDIGWRGNLQRSLAGLLHDRALEIRGLYVGNMYEHELAKSFIDADSLAFSCNYPIDVFDNIAPNIWPLELIFGGTAPSIIGIEKGDDDWTPIFESRSPSKDKLNQAAEIFQTSAVSFIRDALKKNRDLLYRLATPKSTVRLLQEYLANPAWIDAHFLSDFSWTANIDEELGTRLIALPHKKTGRSLARAKYKSHWPSGYEALLTVDDRKKRDRYIRLRGRVLRLAERYKPIRRGFSLLKRVL</sequence>
<dbReference type="SUPFAM" id="SSF56784">
    <property type="entry name" value="HAD-like"/>
    <property type="match status" value="1"/>
</dbReference>
<name>A0ABT3QUN8_9HYPH</name>
<organism evidence="1 2">
    <name type="scientific">Ochrobactrum chromiisoli</name>
    <dbReference type="NCBI Taxonomy" id="2993941"/>
    <lineage>
        <taxon>Bacteria</taxon>
        <taxon>Pseudomonadati</taxon>
        <taxon>Pseudomonadota</taxon>
        <taxon>Alphaproteobacteria</taxon>
        <taxon>Hyphomicrobiales</taxon>
        <taxon>Brucellaceae</taxon>
        <taxon>Brucella/Ochrobactrum group</taxon>
        <taxon>Ochrobactrum</taxon>
    </lineage>
</organism>